<dbReference type="GO" id="GO:0004803">
    <property type="term" value="F:transposase activity"/>
    <property type="evidence" value="ECO:0007669"/>
    <property type="project" value="InterPro"/>
</dbReference>
<dbReference type="Proteomes" id="UP000435649">
    <property type="component" value="Unassembled WGS sequence"/>
</dbReference>
<evidence type="ECO:0000313" key="3">
    <source>
        <dbReference type="Proteomes" id="UP000435649"/>
    </source>
</evidence>
<evidence type="ECO:0000259" key="1">
    <source>
        <dbReference type="Pfam" id="PF01609"/>
    </source>
</evidence>
<sequence length="150" mass="17695">NPFPLLSKLRALKYGQTGDWDVELQADKERIQGRICAIKQSPHCREAEEKRVREHARRNNHMIADRTVELCGYLLIFTTFPRETYSGDFIVKIYRTRWQVELLFKRLKSLLELGQLHKYDPVSIRTYLNGKMLIALLLEKMIRMAEAFSP</sequence>
<accession>A0A844G717</accession>
<keyword evidence="3" id="KW-1185">Reference proteome</keyword>
<dbReference type="PANTHER" id="PTHR33258">
    <property type="entry name" value="TRANSPOSASE INSL FOR INSERTION SEQUENCE ELEMENT IS186A-RELATED"/>
    <property type="match status" value="1"/>
</dbReference>
<dbReference type="AlphaFoldDB" id="A0A844G717"/>
<dbReference type="Pfam" id="PF01609">
    <property type="entry name" value="DDE_Tnp_1"/>
    <property type="match status" value="1"/>
</dbReference>
<dbReference type="RefSeq" id="WP_154420881.1">
    <property type="nucleotide sequence ID" value="NZ_VUNS01000049.1"/>
</dbReference>
<organism evidence="2 3">
    <name type="scientific">Victivallis lenta</name>
    <dbReference type="NCBI Taxonomy" id="2606640"/>
    <lineage>
        <taxon>Bacteria</taxon>
        <taxon>Pseudomonadati</taxon>
        <taxon>Lentisphaerota</taxon>
        <taxon>Lentisphaeria</taxon>
        <taxon>Victivallales</taxon>
        <taxon>Victivallaceae</taxon>
        <taxon>Victivallis</taxon>
    </lineage>
</organism>
<dbReference type="GO" id="GO:0003677">
    <property type="term" value="F:DNA binding"/>
    <property type="evidence" value="ECO:0007669"/>
    <property type="project" value="InterPro"/>
</dbReference>
<feature type="domain" description="Transposase IS4-like" evidence="1">
    <location>
        <begin position="40"/>
        <end position="136"/>
    </location>
</feature>
<name>A0A844G717_9BACT</name>
<dbReference type="SUPFAM" id="SSF53098">
    <property type="entry name" value="Ribonuclease H-like"/>
    <property type="match status" value="1"/>
</dbReference>
<comment type="caution">
    <text evidence="2">The sequence shown here is derived from an EMBL/GenBank/DDBJ whole genome shotgun (WGS) entry which is preliminary data.</text>
</comment>
<reference evidence="2 3" key="1">
    <citation type="submission" date="2019-08" db="EMBL/GenBank/DDBJ databases">
        <title>In-depth cultivation of the pig gut microbiome towards novel bacterial diversity and tailored functional studies.</title>
        <authorList>
            <person name="Wylensek D."/>
            <person name="Hitch T.C.A."/>
            <person name="Clavel T."/>
        </authorList>
    </citation>
    <scope>NUCLEOTIDE SEQUENCE [LARGE SCALE GENOMIC DNA]</scope>
    <source>
        <strain evidence="2 3">BBE-744-WT-12</strain>
    </source>
</reference>
<feature type="non-terminal residue" evidence="2">
    <location>
        <position position="1"/>
    </location>
</feature>
<gene>
    <name evidence="2" type="ORF">FYJ85_22065</name>
</gene>
<dbReference type="GO" id="GO:0006313">
    <property type="term" value="P:DNA transposition"/>
    <property type="evidence" value="ECO:0007669"/>
    <property type="project" value="InterPro"/>
</dbReference>
<proteinExistence type="predicted"/>
<evidence type="ECO:0000313" key="2">
    <source>
        <dbReference type="EMBL" id="MST99720.1"/>
    </source>
</evidence>
<dbReference type="InterPro" id="IPR002559">
    <property type="entry name" value="Transposase_11"/>
</dbReference>
<dbReference type="EMBL" id="VUNS01000049">
    <property type="protein sequence ID" value="MST99720.1"/>
    <property type="molecule type" value="Genomic_DNA"/>
</dbReference>
<dbReference type="PANTHER" id="PTHR33258:SF1">
    <property type="entry name" value="TRANSPOSASE INSL FOR INSERTION SEQUENCE ELEMENT IS186A-RELATED"/>
    <property type="match status" value="1"/>
</dbReference>
<protein>
    <submittedName>
        <fullName evidence="2">Transposase</fullName>
    </submittedName>
</protein>
<dbReference type="InterPro" id="IPR012337">
    <property type="entry name" value="RNaseH-like_sf"/>
</dbReference>